<dbReference type="RefSeq" id="WP_083010869.1">
    <property type="nucleotide sequence ID" value="NZ_CP060015.1"/>
</dbReference>
<dbReference type="PANTHER" id="PTHR46766:SF1">
    <property type="entry name" value="GLUTAMINE-RICH PROTEIN 2"/>
    <property type="match status" value="1"/>
</dbReference>
<evidence type="ECO:0000256" key="1">
    <source>
        <dbReference type="ARBA" id="ARBA00010652"/>
    </source>
</evidence>
<evidence type="ECO:0008006" key="7">
    <source>
        <dbReference type="Google" id="ProtNLM"/>
    </source>
</evidence>
<dbReference type="Pfam" id="PF18878">
    <property type="entry name" value="PPE-PPW"/>
    <property type="match status" value="1"/>
</dbReference>
<dbReference type="Gene3D" id="1.20.1260.20">
    <property type="entry name" value="PPE superfamily"/>
    <property type="match status" value="1"/>
</dbReference>
<evidence type="ECO:0000256" key="2">
    <source>
        <dbReference type="SAM" id="MobiDB-lite"/>
    </source>
</evidence>
<dbReference type="InterPro" id="IPR043641">
    <property type="entry name" value="PPE-PPW_C"/>
</dbReference>
<evidence type="ECO:0000313" key="6">
    <source>
        <dbReference type="Proteomes" id="UP000243140"/>
    </source>
</evidence>
<comment type="similarity">
    <text evidence="1">Belongs to the mycobacterial PPE family.</text>
</comment>
<dbReference type="Pfam" id="PF00823">
    <property type="entry name" value="PPE"/>
    <property type="match status" value="1"/>
</dbReference>
<name>A0ABX3SQU7_MYCMA</name>
<accession>A0ABX3SQU7</accession>
<proteinExistence type="inferred from homology"/>
<reference evidence="5 6" key="1">
    <citation type="submission" date="2017-02" db="EMBL/GenBank/DDBJ databases">
        <title>The new phylogeny of genus Mycobacterium.</title>
        <authorList>
            <person name="Tortoli E."/>
            <person name="Trovato A."/>
            <person name="Cirillo D.M."/>
        </authorList>
    </citation>
    <scope>NUCLEOTIDE SEQUENCE [LARGE SCALE GENOMIC DNA]</scope>
    <source>
        <strain evidence="5 6">IP1130001</strain>
    </source>
</reference>
<sequence length="503" mass="49891">MTAPIWMASPPEVHSALLSSGPGPASLLTAAGTWNSLSAEYASAAAELGAILASAQAGAWQGPSAGSYVAAHAPYLAWLAQASVGSAEAAVQHETAAAAYGVALAAMPTLAELAANHALHGVLVATNFFGINTIPIALNEADYVRMWIQAATTMGTYQAVAGIAVASTPQTTAAPQILKSDTQTQSSAATNAAADPLQEIEQILQQVLQPIREIGQQIYIWSSTRTGDYAGDIRAFVYALTTNPVQLLQSLGTITPVQVVAYLSLHPFLAIAIALGATSPLLSTLSGAAAAASVAAVAAIPAAAPVAAAVVGPIAAASHVLPAVGVAPTLAGSVGAGSPASPVTAAGTAAGSAPPSAPPAPAAQGFVPYIVGGGPGIGFGSGHTRTAAASVRARASEPDIAAVAAAAAARRRSRRRRKQDAVVRGYADEFADLDNDVDADPPPEVRASDESAGPFGFTGTVPKEGVQAAGLTVLAGDGFGGGPTVPMVPGAWVPDEEPRGAVG</sequence>
<dbReference type="InterPro" id="IPR000030">
    <property type="entry name" value="PPE_dom"/>
</dbReference>
<dbReference type="PANTHER" id="PTHR46766">
    <property type="entry name" value="GLUTAMINE-RICH PROTEIN 2"/>
    <property type="match status" value="1"/>
</dbReference>
<gene>
    <name evidence="5" type="ORF">BST29_13695</name>
</gene>
<feature type="region of interest" description="Disordered" evidence="2">
    <location>
        <begin position="433"/>
        <end position="454"/>
    </location>
</feature>
<evidence type="ECO:0000259" key="3">
    <source>
        <dbReference type="Pfam" id="PF00823"/>
    </source>
</evidence>
<evidence type="ECO:0000313" key="5">
    <source>
        <dbReference type="EMBL" id="ORA81755.1"/>
    </source>
</evidence>
<protein>
    <recommendedName>
        <fullName evidence="7">PPE family protein</fullName>
    </recommendedName>
</protein>
<feature type="domain" description="PPE" evidence="3">
    <location>
        <begin position="6"/>
        <end position="168"/>
    </location>
</feature>
<keyword evidence="6" id="KW-1185">Reference proteome</keyword>
<evidence type="ECO:0000259" key="4">
    <source>
        <dbReference type="Pfam" id="PF18878"/>
    </source>
</evidence>
<feature type="domain" description="PPE-PPW subfamily C-terminal" evidence="4">
    <location>
        <begin position="446"/>
        <end position="492"/>
    </location>
</feature>
<dbReference type="EMBL" id="MVHV01000012">
    <property type="protein sequence ID" value="ORA81755.1"/>
    <property type="molecule type" value="Genomic_DNA"/>
</dbReference>
<organism evidence="5 6">
    <name type="scientific">Mycobacterium malmoense</name>
    <dbReference type="NCBI Taxonomy" id="1780"/>
    <lineage>
        <taxon>Bacteria</taxon>
        <taxon>Bacillati</taxon>
        <taxon>Actinomycetota</taxon>
        <taxon>Actinomycetes</taxon>
        <taxon>Mycobacteriales</taxon>
        <taxon>Mycobacteriaceae</taxon>
        <taxon>Mycobacterium</taxon>
    </lineage>
</organism>
<dbReference type="InterPro" id="IPR038332">
    <property type="entry name" value="PPE_sf"/>
</dbReference>
<comment type="caution">
    <text evidence="5">The sequence shown here is derived from an EMBL/GenBank/DDBJ whole genome shotgun (WGS) entry which is preliminary data.</text>
</comment>
<dbReference type="Proteomes" id="UP000243140">
    <property type="component" value="Unassembled WGS sequence"/>
</dbReference>
<dbReference type="SUPFAM" id="SSF140459">
    <property type="entry name" value="PE/PPE dimer-like"/>
    <property type="match status" value="1"/>
</dbReference>